<dbReference type="AlphaFoldDB" id="A0AAV4LNB3"/>
<dbReference type="EMBL" id="BPLF01000001">
    <property type="protein sequence ID" value="GIX61307.1"/>
    <property type="molecule type" value="Genomic_DNA"/>
</dbReference>
<comment type="caution">
    <text evidence="2">The sequence shown here is derived from an EMBL/GenBank/DDBJ whole genome shotgun (WGS) entry which is preliminary data.</text>
</comment>
<gene>
    <name evidence="2" type="ORF">BcabD6B2_07420</name>
</gene>
<feature type="region of interest" description="Disordered" evidence="1">
    <location>
        <begin position="242"/>
        <end position="276"/>
    </location>
</feature>
<dbReference type="Gene3D" id="3.30.300.20">
    <property type="match status" value="1"/>
</dbReference>
<dbReference type="SUPFAM" id="SSF52540">
    <property type="entry name" value="P-loop containing nucleoside triphosphate hydrolases"/>
    <property type="match status" value="1"/>
</dbReference>
<dbReference type="GO" id="GO:0000028">
    <property type="term" value="P:ribosomal small subunit assembly"/>
    <property type="evidence" value="ECO:0007669"/>
    <property type="project" value="TreeGrafter"/>
</dbReference>
<dbReference type="InterPro" id="IPR009019">
    <property type="entry name" value="KH_sf_prok-type"/>
</dbReference>
<dbReference type="InterPro" id="IPR027417">
    <property type="entry name" value="P-loop_NTPase"/>
</dbReference>
<dbReference type="Gene3D" id="3.40.50.300">
    <property type="entry name" value="P-loop containing nucleotide triphosphate hydrolases"/>
    <property type="match status" value="1"/>
</dbReference>
<proteinExistence type="predicted"/>
<dbReference type="PANTHER" id="PTHR42698">
    <property type="entry name" value="GTPASE ERA"/>
    <property type="match status" value="1"/>
</dbReference>
<dbReference type="GeneID" id="94192790"/>
<organism evidence="2 3">
    <name type="scientific">Babesia caballi</name>
    <dbReference type="NCBI Taxonomy" id="5871"/>
    <lineage>
        <taxon>Eukaryota</taxon>
        <taxon>Sar</taxon>
        <taxon>Alveolata</taxon>
        <taxon>Apicomplexa</taxon>
        <taxon>Aconoidasida</taxon>
        <taxon>Piroplasmida</taxon>
        <taxon>Babesiidae</taxon>
        <taxon>Babesia</taxon>
    </lineage>
</organism>
<sequence>MVFTDCPGLLESHRRRRFCAPLVDTAWRAYQEADVCLFVLDTVKRPDAGLFRVIRALAGSAPCEAHGGAEGSAGLGNGATNWGCHGQQTEGATTDGHLVAVGGEEGYEDGEESPEPRKPVALVLNKIDLVQHKKWVKSRTRELKNHGTFAGVFYTSAKHGIGVENIVQFLKAAARPGHWVYPPDMLTTMSQVQVVEQAVRTYIYCWFNRELPYQVGQKVIGWTRAENGALIIEMVGGHKEHTKRVPGAIRQNGRRREDHMWRTGQNSQTDAEKRLP</sequence>
<dbReference type="GO" id="GO:0019843">
    <property type="term" value="F:rRNA binding"/>
    <property type="evidence" value="ECO:0007669"/>
    <property type="project" value="TreeGrafter"/>
</dbReference>
<dbReference type="InterPro" id="IPR015946">
    <property type="entry name" value="KH_dom-like_a/b"/>
</dbReference>
<evidence type="ECO:0000313" key="2">
    <source>
        <dbReference type="EMBL" id="GIX61307.1"/>
    </source>
</evidence>
<evidence type="ECO:0000313" key="3">
    <source>
        <dbReference type="Proteomes" id="UP001497744"/>
    </source>
</evidence>
<reference evidence="2 3" key="1">
    <citation type="submission" date="2021-06" db="EMBL/GenBank/DDBJ databases">
        <title>Genome sequence of Babesia caballi.</title>
        <authorList>
            <person name="Yamagishi J."/>
            <person name="Kidaka T."/>
            <person name="Ochi A."/>
        </authorList>
    </citation>
    <scope>NUCLEOTIDE SEQUENCE [LARGE SCALE GENOMIC DNA]</scope>
    <source>
        <strain evidence="2">USDA-D6B2</strain>
    </source>
</reference>
<dbReference type="Proteomes" id="UP001497744">
    <property type="component" value="Unassembled WGS sequence"/>
</dbReference>
<dbReference type="RefSeq" id="XP_067713378.1">
    <property type="nucleotide sequence ID" value="XM_067857277.1"/>
</dbReference>
<accession>A0AAV4LNB3</accession>
<dbReference type="GO" id="GO:0043024">
    <property type="term" value="F:ribosomal small subunit binding"/>
    <property type="evidence" value="ECO:0007669"/>
    <property type="project" value="TreeGrafter"/>
</dbReference>
<name>A0AAV4LNB3_BABCB</name>
<dbReference type="PANTHER" id="PTHR42698:SF1">
    <property type="entry name" value="GTPASE ERA, MITOCHONDRIAL"/>
    <property type="match status" value="1"/>
</dbReference>
<dbReference type="InterPro" id="IPR005662">
    <property type="entry name" value="GTPase_Era-like"/>
</dbReference>
<evidence type="ECO:0000256" key="1">
    <source>
        <dbReference type="SAM" id="MobiDB-lite"/>
    </source>
</evidence>
<dbReference type="GO" id="GO:0005525">
    <property type="term" value="F:GTP binding"/>
    <property type="evidence" value="ECO:0007669"/>
    <property type="project" value="InterPro"/>
</dbReference>
<keyword evidence="3" id="KW-1185">Reference proteome</keyword>
<dbReference type="SUPFAM" id="SSF54814">
    <property type="entry name" value="Prokaryotic type KH domain (KH-domain type II)"/>
    <property type="match status" value="1"/>
</dbReference>
<protein>
    <submittedName>
        <fullName evidence="2">GTPase</fullName>
    </submittedName>
</protein>